<feature type="transmembrane region" description="Helical" evidence="1">
    <location>
        <begin position="14"/>
        <end position="37"/>
    </location>
</feature>
<dbReference type="RefSeq" id="WP_105334256.1">
    <property type="nucleotide sequence ID" value="NZ_PUHZ01000005.1"/>
</dbReference>
<protein>
    <submittedName>
        <fullName evidence="2">Uncharacterized protein</fullName>
    </submittedName>
</protein>
<keyword evidence="1" id="KW-0472">Membrane</keyword>
<dbReference type="AlphaFoldDB" id="A0A2S8GSF9"/>
<evidence type="ECO:0000313" key="3">
    <source>
        <dbReference type="Proteomes" id="UP000237819"/>
    </source>
</evidence>
<comment type="caution">
    <text evidence="2">The sequence shown here is derived from an EMBL/GenBank/DDBJ whole genome shotgun (WGS) entry which is preliminary data.</text>
</comment>
<evidence type="ECO:0000256" key="1">
    <source>
        <dbReference type="SAM" id="Phobius"/>
    </source>
</evidence>
<dbReference type="Proteomes" id="UP000237819">
    <property type="component" value="Unassembled WGS sequence"/>
</dbReference>
<organism evidence="2 3">
    <name type="scientific">Blastopirellula marina</name>
    <dbReference type="NCBI Taxonomy" id="124"/>
    <lineage>
        <taxon>Bacteria</taxon>
        <taxon>Pseudomonadati</taxon>
        <taxon>Planctomycetota</taxon>
        <taxon>Planctomycetia</taxon>
        <taxon>Pirellulales</taxon>
        <taxon>Pirellulaceae</taxon>
        <taxon>Blastopirellula</taxon>
    </lineage>
</organism>
<evidence type="ECO:0000313" key="2">
    <source>
        <dbReference type="EMBL" id="PQO47365.1"/>
    </source>
</evidence>
<gene>
    <name evidence="2" type="ORF">C5Y93_04805</name>
</gene>
<keyword evidence="1" id="KW-0812">Transmembrane</keyword>
<sequence>MPADSTANGNAMKLLWWIVGALWAVMMYFGTTTLNSLQDQVKENAKLTTKHESDIGYIKENIVSINAKLDLLIRDKYSAKSSSTTLPSSS</sequence>
<proteinExistence type="predicted"/>
<reference evidence="2 3" key="1">
    <citation type="submission" date="2018-02" db="EMBL/GenBank/DDBJ databases">
        <title>Comparative genomes isolates from brazilian mangrove.</title>
        <authorList>
            <person name="Araujo J.E."/>
            <person name="Taketani R.G."/>
            <person name="Silva M.C.P."/>
            <person name="Loureco M.V."/>
            <person name="Andreote F.D."/>
        </authorList>
    </citation>
    <scope>NUCLEOTIDE SEQUENCE [LARGE SCALE GENOMIC DNA]</scope>
    <source>
        <strain evidence="2 3">Nap-Phe MGV</strain>
    </source>
</reference>
<accession>A0A2S8GSF9</accession>
<name>A0A2S8GSF9_9BACT</name>
<keyword evidence="1" id="KW-1133">Transmembrane helix</keyword>
<dbReference type="EMBL" id="PUHZ01000005">
    <property type="protein sequence ID" value="PQO47365.1"/>
    <property type="molecule type" value="Genomic_DNA"/>
</dbReference>